<feature type="signal peptide" evidence="1">
    <location>
        <begin position="1"/>
        <end position="24"/>
    </location>
</feature>
<evidence type="ECO:0000313" key="3">
    <source>
        <dbReference type="Proteomes" id="UP000591131"/>
    </source>
</evidence>
<dbReference type="OrthoDB" id="10354799at2759"/>
<dbReference type="Proteomes" id="UP000591131">
    <property type="component" value="Unassembled WGS sequence"/>
</dbReference>
<sequence length="177" mass="20232">MSMALKKMSLLLVTCLLVSYKVVSEYPYKYYCHFDEYLQSVCLKKLQRQVINTISRHTVFAYEDNPRVPLYESRSYAASSSSPAGLGIPSFSKGKWSYLNTDCFPWPVELPVRYSKVDGKHGKPGYYDINFTMDANMPRRFNHLIPVKVSAIPLSDTHSVAVFKTNLPTRWTATLSL</sequence>
<gene>
    <name evidence="2" type="ORF">FOL47_002804</name>
</gene>
<organism evidence="2 3">
    <name type="scientific">Perkinsus chesapeaki</name>
    <name type="common">Clam parasite</name>
    <name type="synonym">Perkinsus andrewsi</name>
    <dbReference type="NCBI Taxonomy" id="330153"/>
    <lineage>
        <taxon>Eukaryota</taxon>
        <taxon>Sar</taxon>
        <taxon>Alveolata</taxon>
        <taxon>Perkinsozoa</taxon>
        <taxon>Perkinsea</taxon>
        <taxon>Perkinsida</taxon>
        <taxon>Perkinsidae</taxon>
        <taxon>Perkinsus</taxon>
    </lineage>
</organism>
<accession>A0A7J6KP16</accession>
<feature type="chain" id="PRO_5029746788" evidence="1">
    <location>
        <begin position="25"/>
        <end position="177"/>
    </location>
</feature>
<dbReference type="AlphaFoldDB" id="A0A7J6KP16"/>
<evidence type="ECO:0000313" key="2">
    <source>
        <dbReference type="EMBL" id="KAF4648790.1"/>
    </source>
</evidence>
<reference evidence="2 3" key="1">
    <citation type="submission" date="2020-04" db="EMBL/GenBank/DDBJ databases">
        <title>Perkinsus chesapeaki whole genome sequence.</title>
        <authorList>
            <person name="Bogema D.R."/>
        </authorList>
    </citation>
    <scope>NUCLEOTIDE SEQUENCE [LARGE SCALE GENOMIC DNA]</scope>
    <source>
        <strain evidence="2">ATCC PRA-425</strain>
    </source>
</reference>
<keyword evidence="3" id="KW-1185">Reference proteome</keyword>
<protein>
    <submittedName>
        <fullName evidence="2">Uncharacterized protein</fullName>
    </submittedName>
</protein>
<keyword evidence="1" id="KW-0732">Signal</keyword>
<comment type="caution">
    <text evidence="2">The sequence shown here is derived from an EMBL/GenBank/DDBJ whole genome shotgun (WGS) entry which is preliminary data.</text>
</comment>
<dbReference type="EMBL" id="JAAPAO010001804">
    <property type="protein sequence ID" value="KAF4648790.1"/>
    <property type="molecule type" value="Genomic_DNA"/>
</dbReference>
<evidence type="ECO:0000256" key="1">
    <source>
        <dbReference type="SAM" id="SignalP"/>
    </source>
</evidence>
<name>A0A7J6KP16_PERCH</name>
<proteinExistence type="predicted"/>
<feature type="non-terminal residue" evidence="2">
    <location>
        <position position="177"/>
    </location>
</feature>